<dbReference type="AlphaFoldDB" id="A0A645JBS5"/>
<evidence type="ECO:0000256" key="1">
    <source>
        <dbReference type="ARBA" id="ARBA00022741"/>
    </source>
</evidence>
<evidence type="ECO:0000313" key="4">
    <source>
        <dbReference type="EMBL" id="MPN57834.1"/>
    </source>
</evidence>
<comment type="caution">
    <text evidence="4">The sequence shown here is derived from an EMBL/GenBank/DDBJ whole genome shotgun (WGS) entry which is preliminary data.</text>
</comment>
<evidence type="ECO:0000256" key="2">
    <source>
        <dbReference type="ARBA" id="ARBA00022840"/>
    </source>
</evidence>
<evidence type="ECO:0000259" key="3">
    <source>
        <dbReference type="Pfam" id="PF19568"/>
    </source>
</evidence>
<sequence length="96" mass="10972">MKMALRSMSPQVIAVDEIGTKFDADAIWEMTCCGVNVFCTAHGETIESLIKRNELNELFNKKVFERFIFLQNKEGITGEIKSVLNDKLENIWKEDG</sequence>
<name>A0A645JBS5_9ZZZZ</name>
<reference evidence="4" key="1">
    <citation type="submission" date="2019-08" db="EMBL/GenBank/DDBJ databases">
        <authorList>
            <person name="Kucharzyk K."/>
            <person name="Murdoch R.W."/>
            <person name="Higgins S."/>
            <person name="Loffler F."/>
        </authorList>
    </citation>
    <scope>NUCLEOTIDE SEQUENCE</scope>
</reference>
<proteinExistence type="predicted"/>
<keyword evidence="1" id="KW-0547">Nucleotide-binding</keyword>
<protein>
    <recommendedName>
        <fullName evidence="3">Stage III sporulation protein AA AAA+ ATPase domain-containing protein</fullName>
    </recommendedName>
</protein>
<dbReference type="InterPro" id="IPR027417">
    <property type="entry name" value="P-loop_NTPase"/>
</dbReference>
<dbReference type="Pfam" id="PF19568">
    <property type="entry name" value="Spore_III_AA"/>
    <property type="match status" value="1"/>
</dbReference>
<dbReference type="PANTHER" id="PTHR20953">
    <property type="entry name" value="KINASE-RELATED"/>
    <property type="match status" value="1"/>
</dbReference>
<dbReference type="EMBL" id="VSSQ01129874">
    <property type="protein sequence ID" value="MPN57834.1"/>
    <property type="molecule type" value="Genomic_DNA"/>
</dbReference>
<feature type="domain" description="Stage III sporulation protein AA AAA+ ATPase" evidence="3">
    <location>
        <begin position="1"/>
        <end position="88"/>
    </location>
</feature>
<keyword evidence="2" id="KW-0067">ATP-binding</keyword>
<dbReference type="GO" id="GO:0005524">
    <property type="term" value="F:ATP binding"/>
    <property type="evidence" value="ECO:0007669"/>
    <property type="project" value="UniProtKB-KW"/>
</dbReference>
<dbReference type="InterPro" id="IPR045735">
    <property type="entry name" value="Spore_III_AA_AAA+_ATPase"/>
</dbReference>
<accession>A0A645JBS5</accession>
<dbReference type="Gene3D" id="3.40.50.300">
    <property type="entry name" value="P-loop containing nucleotide triphosphate hydrolases"/>
    <property type="match status" value="1"/>
</dbReference>
<organism evidence="4">
    <name type="scientific">bioreactor metagenome</name>
    <dbReference type="NCBI Taxonomy" id="1076179"/>
    <lineage>
        <taxon>unclassified sequences</taxon>
        <taxon>metagenomes</taxon>
        <taxon>ecological metagenomes</taxon>
    </lineage>
</organism>
<dbReference type="PANTHER" id="PTHR20953:SF3">
    <property type="entry name" value="P-LOOP CONTAINING NUCLEOSIDE TRIPHOSPHATE HYDROLASES SUPERFAMILY PROTEIN"/>
    <property type="match status" value="1"/>
</dbReference>
<gene>
    <name evidence="4" type="ORF">SDC9_205528</name>
</gene>